<evidence type="ECO:0000256" key="4">
    <source>
        <dbReference type="ARBA" id="ARBA00022475"/>
    </source>
</evidence>
<dbReference type="EMBL" id="FZNS01000001">
    <property type="protein sequence ID" value="SNR29240.1"/>
    <property type="molecule type" value="Genomic_DNA"/>
</dbReference>
<evidence type="ECO:0000256" key="9">
    <source>
        <dbReference type="ARBA" id="ARBA00023136"/>
    </source>
</evidence>
<dbReference type="InterPro" id="IPR037682">
    <property type="entry name" value="TonB_C"/>
</dbReference>
<evidence type="ECO:0000256" key="5">
    <source>
        <dbReference type="ARBA" id="ARBA00022519"/>
    </source>
</evidence>
<proteinExistence type="inferred from homology"/>
<dbReference type="Gene3D" id="3.30.1150.10">
    <property type="match status" value="1"/>
</dbReference>
<dbReference type="PANTHER" id="PTHR33446">
    <property type="entry name" value="PROTEIN TONB-RELATED"/>
    <property type="match status" value="1"/>
</dbReference>
<comment type="subcellular location">
    <subcellularLocation>
        <location evidence="1">Cell inner membrane</location>
        <topology evidence="1">Single-pass membrane protein</topology>
        <orientation evidence="1">Periplasmic side</orientation>
    </subcellularLocation>
</comment>
<protein>
    <submittedName>
        <fullName evidence="11">TonB family C-terminal domain-containing protein</fullName>
    </submittedName>
</protein>
<keyword evidence="3" id="KW-0813">Transport</keyword>
<keyword evidence="5" id="KW-0997">Cell inner membrane</keyword>
<keyword evidence="7" id="KW-0653">Protein transport</keyword>
<dbReference type="GO" id="GO:0015031">
    <property type="term" value="P:protein transport"/>
    <property type="evidence" value="ECO:0007669"/>
    <property type="project" value="UniProtKB-KW"/>
</dbReference>
<dbReference type="SUPFAM" id="SSF74653">
    <property type="entry name" value="TolA/TonB C-terminal domain"/>
    <property type="match status" value="1"/>
</dbReference>
<organism evidence="11 12">
    <name type="scientific">Hymenobacter mucosus</name>
    <dbReference type="NCBI Taxonomy" id="1411120"/>
    <lineage>
        <taxon>Bacteria</taxon>
        <taxon>Pseudomonadati</taxon>
        <taxon>Bacteroidota</taxon>
        <taxon>Cytophagia</taxon>
        <taxon>Cytophagales</taxon>
        <taxon>Hymenobacteraceae</taxon>
        <taxon>Hymenobacter</taxon>
    </lineage>
</organism>
<dbReference type="GO" id="GO:0098797">
    <property type="term" value="C:plasma membrane protein complex"/>
    <property type="evidence" value="ECO:0007669"/>
    <property type="project" value="TreeGrafter"/>
</dbReference>
<evidence type="ECO:0000313" key="12">
    <source>
        <dbReference type="Proteomes" id="UP000198310"/>
    </source>
</evidence>
<evidence type="ECO:0000256" key="2">
    <source>
        <dbReference type="ARBA" id="ARBA00006555"/>
    </source>
</evidence>
<keyword evidence="4" id="KW-1003">Cell membrane</keyword>
<dbReference type="GO" id="GO:0055085">
    <property type="term" value="P:transmembrane transport"/>
    <property type="evidence" value="ECO:0007669"/>
    <property type="project" value="InterPro"/>
</dbReference>
<keyword evidence="12" id="KW-1185">Reference proteome</keyword>
<keyword evidence="6" id="KW-0812">Transmembrane</keyword>
<evidence type="ECO:0000256" key="6">
    <source>
        <dbReference type="ARBA" id="ARBA00022692"/>
    </source>
</evidence>
<dbReference type="PROSITE" id="PS52015">
    <property type="entry name" value="TONB_CTD"/>
    <property type="match status" value="1"/>
</dbReference>
<reference evidence="12" key="1">
    <citation type="submission" date="2017-06" db="EMBL/GenBank/DDBJ databases">
        <authorList>
            <person name="Varghese N."/>
            <person name="Submissions S."/>
        </authorList>
    </citation>
    <scope>NUCLEOTIDE SEQUENCE [LARGE SCALE GENOMIC DNA]</scope>
    <source>
        <strain evidence="12">DSM 28041</strain>
    </source>
</reference>
<evidence type="ECO:0000256" key="8">
    <source>
        <dbReference type="ARBA" id="ARBA00022989"/>
    </source>
</evidence>
<evidence type="ECO:0000256" key="3">
    <source>
        <dbReference type="ARBA" id="ARBA00022448"/>
    </source>
</evidence>
<name>A0A238V480_9BACT</name>
<dbReference type="AlphaFoldDB" id="A0A238V480"/>
<dbReference type="InterPro" id="IPR051045">
    <property type="entry name" value="TonB-dependent_transducer"/>
</dbReference>
<evidence type="ECO:0000256" key="1">
    <source>
        <dbReference type="ARBA" id="ARBA00004383"/>
    </source>
</evidence>
<dbReference type="Pfam" id="PF03544">
    <property type="entry name" value="TonB_C"/>
    <property type="match status" value="1"/>
</dbReference>
<dbReference type="Proteomes" id="UP000198310">
    <property type="component" value="Unassembled WGS sequence"/>
</dbReference>
<dbReference type="PANTHER" id="PTHR33446:SF2">
    <property type="entry name" value="PROTEIN TONB"/>
    <property type="match status" value="1"/>
</dbReference>
<sequence>MNKLFAWLRGRSATEKSGGASAPFSINNAEVSYLDARRASWPTPDGAAYRVEVRRPRGTVETRTYRLDAGPEWLWQVQLEAPDASRGQLQQSRVRYWPWGQEHTRTEISFLAGLRLIEHWEYFGNGELLRHRSSQQGQPTQRYVHTPAEVYTYTEQMPVYPGGQEQLLKDISRWTKYPAVSLRNRHQGKVFVKFVVGADGLVDDIRIETGVTPELDAAALAAIRSMRSVRFRPGFQNWRAVSVHFTVPITFAIN</sequence>
<keyword evidence="8" id="KW-1133">Transmembrane helix</keyword>
<evidence type="ECO:0000259" key="10">
    <source>
        <dbReference type="PROSITE" id="PS52015"/>
    </source>
</evidence>
<dbReference type="InterPro" id="IPR006260">
    <property type="entry name" value="TonB/TolA_C"/>
</dbReference>
<evidence type="ECO:0000256" key="7">
    <source>
        <dbReference type="ARBA" id="ARBA00022927"/>
    </source>
</evidence>
<dbReference type="RefSeq" id="WP_052695139.1">
    <property type="nucleotide sequence ID" value="NZ_FZNS01000001.1"/>
</dbReference>
<comment type="similarity">
    <text evidence="2">Belongs to the TonB family.</text>
</comment>
<feature type="domain" description="TonB C-terminal" evidence="10">
    <location>
        <begin position="162"/>
        <end position="254"/>
    </location>
</feature>
<dbReference type="NCBIfam" id="TIGR01352">
    <property type="entry name" value="tonB_Cterm"/>
    <property type="match status" value="1"/>
</dbReference>
<gene>
    <name evidence="11" type="ORF">SAMN06269173_101111</name>
</gene>
<evidence type="ECO:0000313" key="11">
    <source>
        <dbReference type="EMBL" id="SNR29240.1"/>
    </source>
</evidence>
<keyword evidence="9" id="KW-0472">Membrane</keyword>
<accession>A0A238V480</accession>
<dbReference type="GO" id="GO:0031992">
    <property type="term" value="F:energy transducer activity"/>
    <property type="evidence" value="ECO:0007669"/>
    <property type="project" value="TreeGrafter"/>
</dbReference>